<dbReference type="EMBL" id="JAKOGI010000131">
    <property type="protein sequence ID" value="KAJ8442971.1"/>
    <property type="molecule type" value="Genomic_DNA"/>
</dbReference>
<evidence type="ECO:0000313" key="1">
    <source>
        <dbReference type="EMBL" id="KAJ8442971.1"/>
    </source>
</evidence>
<comment type="caution">
    <text evidence="1">The sequence shown here is derived from an EMBL/GenBank/DDBJ whole genome shotgun (WGS) entry which is preliminary data.</text>
</comment>
<organism evidence="1 2">
    <name type="scientific">Carnegiea gigantea</name>
    <dbReference type="NCBI Taxonomy" id="171969"/>
    <lineage>
        <taxon>Eukaryota</taxon>
        <taxon>Viridiplantae</taxon>
        <taxon>Streptophyta</taxon>
        <taxon>Embryophyta</taxon>
        <taxon>Tracheophyta</taxon>
        <taxon>Spermatophyta</taxon>
        <taxon>Magnoliopsida</taxon>
        <taxon>eudicotyledons</taxon>
        <taxon>Gunneridae</taxon>
        <taxon>Pentapetalae</taxon>
        <taxon>Caryophyllales</taxon>
        <taxon>Cactineae</taxon>
        <taxon>Cactaceae</taxon>
        <taxon>Cactoideae</taxon>
        <taxon>Echinocereeae</taxon>
        <taxon>Carnegiea</taxon>
    </lineage>
</organism>
<sequence>MGVRFPVQEFFDTVYSDEAEDSKLYSVQPSDQYTQLCHRSTISPPPPIYSVEVNGQSATLQSPHYSLDDIYIDPLTLFCTQTDTPQTYGLGLYVSGGCELTGNQRLSECGVLTGSRTASNSLTFQRLYTLLTSSSSVPEHATPATIKRISYQEYATPT</sequence>
<dbReference type="Proteomes" id="UP001153076">
    <property type="component" value="Unassembled WGS sequence"/>
</dbReference>
<dbReference type="AlphaFoldDB" id="A0A9Q1KHJ7"/>
<evidence type="ECO:0000313" key="2">
    <source>
        <dbReference type="Proteomes" id="UP001153076"/>
    </source>
</evidence>
<keyword evidence="2" id="KW-1185">Reference proteome</keyword>
<accession>A0A9Q1KHJ7</accession>
<protein>
    <submittedName>
        <fullName evidence="1">Uncharacterized protein</fullName>
    </submittedName>
</protein>
<name>A0A9Q1KHJ7_9CARY</name>
<proteinExistence type="predicted"/>
<gene>
    <name evidence="1" type="ORF">Cgig2_019544</name>
</gene>
<reference evidence="1" key="1">
    <citation type="submission" date="2022-04" db="EMBL/GenBank/DDBJ databases">
        <title>Carnegiea gigantea Genome sequencing and assembly v2.</title>
        <authorList>
            <person name="Copetti D."/>
            <person name="Sanderson M.J."/>
            <person name="Burquez A."/>
            <person name="Wojciechowski M.F."/>
        </authorList>
    </citation>
    <scope>NUCLEOTIDE SEQUENCE</scope>
    <source>
        <strain evidence="1">SGP5-SGP5p</strain>
        <tissue evidence="1">Aerial part</tissue>
    </source>
</reference>